<keyword evidence="6" id="KW-1185">Reference proteome</keyword>
<gene>
    <name evidence="4" type="primary">mqnD</name>
    <name evidence="5" type="ORF">THC_1278</name>
</gene>
<comment type="similarity">
    <text evidence="4">Belongs to the MqnA/MqnD family. MqnD subfamily.</text>
</comment>
<accession>A0A0U5AYA0</accession>
<comment type="function">
    <text evidence="4">Catalyzes the conversion of cyclic dehypoxanthine futalosine (cyclic DHFL) into 1,4-dihydroxy-6-naphthoate, a step in the biosynthesis of menaquinone (MK, vitamin K2).</text>
</comment>
<dbReference type="EC" id="4.1.99.29" evidence="4"/>
<feature type="binding site" evidence="4">
    <location>
        <begin position="57"/>
        <end position="59"/>
    </location>
    <ligand>
        <name>substrate</name>
    </ligand>
</feature>
<name>A0A0U5AYA0_9BACT</name>
<dbReference type="GO" id="GO:0016830">
    <property type="term" value="F:carbon-carbon lyase activity"/>
    <property type="evidence" value="ECO:0007669"/>
    <property type="project" value="UniProtKB-UniRule"/>
</dbReference>
<organism evidence="5 6">
    <name type="scientific">Caldimicrobium thiodismutans</name>
    <dbReference type="NCBI Taxonomy" id="1653476"/>
    <lineage>
        <taxon>Bacteria</taxon>
        <taxon>Pseudomonadati</taxon>
        <taxon>Thermodesulfobacteriota</taxon>
        <taxon>Thermodesulfobacteria</taxon>
        <taxon>Thermodesulfobacteriales</taxon>
        <taxon>Thermodesulfobacteriaceae</taxon>
        <taxon>Caldimicrobium</taxon>
    </lineage>
</organism>
<dbReference type="OrthoDB" id="9809439at2"/>
<evidence type="ECO:0000256" key="3">
    <source>
        <dbReference type="ARBA" id="ARBA00023239"/>
    </source>
</evidence>
<dbReference type="Gene3D" id="3.40.190.10">
    <property type="entry name" value="Periplasmic binding protein-like II"/>
    <property type="match status" value="2"/>
</dbReference>
<dbReference type="InterPro" id="IPR003773">
    <property type="entry name" value="Menaquinone_biosynth"/>
</dbReference>
<dbReference type="UniPathway" id="UPA00079"/>
<evidence type="ECO:0000313" key="6">
    <source>
        <dbReference type="Proteomes" id="UP000068196"/>
    </source>
</evidence>
<comment type="catalytic activity">
    <reaction evidence="4">
        <text>cyclic dehypoxanthinylfutalosinate = 1,4-dihydroxy-6-naphthoate + dihydroxyacetone</text>
        <dbReference type="Rhea" id="RHEA:33087"/>
        <dbReference type="ChEBI" id="CHEBI:16016"/>
        <dbReference type="ChEBI" id="CHEBI:64254"/>
        <dbReference type="ChEBI" id="CHEBI:64270"/>
        <dbReference type="EC" id="4.1.99.29"/>
    </reaction>
</comment>
<dbReference type="GO" id="GO:0009234">
    <property type="term" value="P:menaquinone biosynthetic process"/>
    <property type="evidence" value="ECO:0007669"/>
    <property type="project" value="UniProtKB-UniRule"/>
</dbReference>
<dbReference type="CDD" id="cd13635">
    <property type="entry name" value="PBP2_Ttha1568_Mqnd"/>
    <property type="match status" value="1"/>
</dbReference>
<dbReference type="HAMAP" id="MF_00996">
    <property type="entry name" value="MqnD"/>
    <property type="match status" value="1"/>
</dbReference>
<evidence type="ECO:0000256" key="4">
    <source>
        <dbReference type="HAMAP-Rule" id="MF_00996"/>
    </source>
</evidence>
<feature type="active site" description="Proton acceptor" evidence="4">
    <location>
        <position position="150"/>
    </location>
</feature>
<dbReference type="SUPFAM" id="SSF53850">
    <property type="entry name" value="Periplasmic binding protein-like II"/>
    <property type="match status" value="1"/>
</dbReference>
<dbReference type="PATRIC" id="fig|1653476.3.peg.1327"/>
<dbReference type="PANTHER" id="PTHR37167">
    <property type="entry name" value="1,4-DIHYDROXY-6-NAPHTOATE SYNTHASE"/>
    <property type="match status" value="1"/>
</dbReference>
<keyword evidence="3 4" id="KW-0456">Lyase</keyword>
<evidence type="ECO:0000256" key="1">
    <source>
        <dbReference type="ARBA" id="ARBA00004863"/>
    </source>
</evidence>
<protein>
    <recommendedName>
        <fullName evidence="4">1,4-dihydroxy-6-naphtoate synthase</fullName>
        <ecNumber evidence="4">4.1.99.29</ecNumber>
    </recommendedName>
    <alternativeName>
        <fullName evidence="4">Menaquinone biosynthetic enzyme MqnD</fullName>
    </alternativeName>
</protein>
<dbReference type="STRING" id="1653476.THC_1278"/>
<keyword evidence="2 4" id="KW-0474">Menaquinone biosynthesis</keyword>
<dbReference type="PANTHER" id="PTHR37167:SF1">
    <property type="entry name" value="1,4-DIHYDROXY-6-NAPHTOATE SYNTHASE"/>
    <property type="match status" value="1"/>
</dbReference>
<dbReference type="RefSeq" id="WP_068514964.1">
    <property type="nucleotide sequence ID" value="NZ_AP014945.1"/>
</dbReference>
<dbReference type="Proteomes" id="UP000068196">
    <property type="component" value="Chromosome"/>
</dbReference>
<feature type="binding site" evidence="4">
    <location>
        <begin position="111"/>
        <end position="112"/>
    </location>
    <ligand>
        <name>substrate</name>
    </ligand>
</feature>
<reference evidence="5 6" key="1">
    <citation type="journal article" date="2016" name="Int. J. Syst. Evol. Microbiol.">
        <title>Caldimicrobium thiodismutans sp. nov., a sulfur-disproportionating bacterium isolated from a hot spring, and emended description of the genus Caldimicrobium.</title>
        <authorList>
            <person name="Kojima H."/>
            <person name="Umezawa K."/>
            <person name="Fukui M."/>
        </authorList>
    </citation>
    <scope>NUCLEOTIDE SEQUENCE [LARGE SCALE GENOMIC DNA]</scope>
    <source>
        <strain evidence="5 6">TF1</strain>
    </source>
</reference>
<proteinExistence type="inferred from homology"/>
<comment type="pathway">
    <text evidence="1 4">Quinol/quinone metabolism; menaquinone biosynthesis.</text>
</comment>
<sequence length="280" mass="32314">MSIERVEIAASPCPNDVFILSGLILNKVLTSFEYSFKFADIETLNELALKKAFPVIKVSFALYPEVYPDYQILSCGSALGFGVGPLLVSRKEIKELNFADFKVGIPGRYTTAYFLFKFFYPKEIQKIFLPYYEIIPALLRGDIDLGVLIHEGRFVYAKYGLFLVQDLGTYWEEKVNAPLPLGGFLVKRDFPEDKKNRILQDLRRSLKYAWAKKDEVYPLLKKYAQEPSQEVIFNHIQTYVNSYTLKLEGEALKGIKVFFETLNFKEDPENFIWENKDGIS</sequence>
<dbReference type="AlphaFoldDB" id="A0A0U5AYA0"/>
<dbReference type="InterPro" id="IPR030869">
    <property type="entry name" value="MqnD"/>
</dbReference>
<dbReference type="KEGG" id="cthi:THC_1278"/>
<evidence type="ECO:0000256" key="2">
    <source>
        <dbReference type="ARBA" id="ARBA00022428"/>
    </source>
</evidence>
<dbReference type="EMBL" id="AP014945">
    <property type="protein sequence ID" value="BAU23646.1"/>
    <property type="molecule type" value="Genomic_DNA"/>
</dbReference>
<evidence type="ECO:0000313" key="5">
    <source>
        <dbReference type="EMBL" id="BAU23646.1"/>
    </source>
</evidence>
<reference evidence="6" key="2">
    <citation type="journal article" date="2016" name="Int. J. Syst. Evol. Microbiol.">
        <title>Caldimicrobium thiodismutans sp. nov., a sulfur-disproportionating bacterium isolated from a hot spring.</title>
        <authorList>
            <person name="Kojima H."/>
            <person name="Umezawa K."/>
            <person name="Fukui M."/>
        </authorList>
    </citation>
    <scope>NUCLEOTIDE SEQUENCE [LARGE SCALE GENOMIC DNA]</scope>
    <source>
        <strain evidence="6">TF1</strain>
    </source>
</reference>
<dbReference type="Pfam" id="PF02621">
    <property type="entry name" value="VitK2_biosynth"/>
    <property type="match status" value="1"/>
</dbReference>